<keyword evidence="3" id="KW-1185">Reference proteome</keyword>
<dbReference type="Pfam" id="PF13148">
    <property type="entry name" value="DUF3987"/>
    <property type="match status" value="1"/>
</dbReference>
<dbReference type="InterPro" id="IPR025048">
    <property type="entry name" value="DUF3987"/>
</dbReference>
<sequence length="505" mass="53850">MVAPAVAAVPEDAPIAWPAPDLSLLEDRQSALPAFPLDRLPPAWRRWTAHAAHGASAPVDHVALSLLTVAAGLVGAARRIAPSTSWSEPCVLWTALIGPPSSGKTPALATSLRLVQAIAQAQQADFDDAGNRRAAAQADQRERWKAAIKHAIRNRLPWPDMPAAPLPARPETRPLALDDAGIETLAGALQATPRGLLLTRDGSSPWLRDMVRGRGGLWLSAWSGMACSVVPKDGPPIRIDCPAVSVLGTARPDAIAAAFAGDDDSIAARFLFAWPRRPPFQALADAVPPADDAAAALARLQHLPDGPRDMPLTPEALLVLDRFRLAHYADASGLQGREAAWWGKGPGIVLRLAGVLTLLDEAMGVADMSEPAQVPAWAMQSAASLWRDYLWPHARAVLGMAGASAHHHHARLVLRWLASRSLDGVSREQVRREALAQAVNAAGADQVIELLVDAGWLHAIEQRVGSRGPLRRRWLVNPALRSAVSSPRGSGERKGPMPKAWEGEG</sequence>
<accession>A0A5C8PT54</accession>
<protein>
    <submittedName>
        <fullName evidence="2">DUF3987 domain-containing protein</fullName>
    </submittedName>
</protein>
<evidence type="ECO:0000313" key="3">
    <source>
        <dbReference type="Proteomes" id="UP000321638"/>
    </source>
</evidence>
<proteinExistence type="predicted"/>
<feature type="region of interest" description="Disordered" evidence="1">
    <location>
        <begin position="483"/>
        <end position="505"/>
    </location>
</feature>
<evidence type="ECO:0000256" key="1">
    <source>
        <dbReference type="SAM" id="MobiDB-lite"/>
    </source>
</evidence>
<dbReference type="OrthoDB" id="5453446at2"/>
<dbReference type="AlphaFoldDB" id="A0A5C8PT54"/>
<organism evidence="2 3">
    <name type="scientific">Vineibacter terrae</name>
    <dbReference type="NCBI Taxonomy" id="2586908"/>
    <lineage>
        <taxon>Bacteria</taxon>
        <taxon>Pseudomonadati</taxon>
        <taxon>Pseudomonadota</taxon>
        <taxon>Alphaproteobacteria</taxon>
        <taxon>Hyphomicrobiales</taxon>
        <taxon>Vineibacter</taxon>
    </lineage>
</organism>
<name>A0A5C8PT54_9HYPH</name>
<dbReference type="Proteomes" id="UP000321638">
    <property type="component" value="Unassembled WGS sequence"/>
</dbReference>
<dbReference type="RefSeq" id="WP_147846059.1">
    <property type="nucleotide sequence ID" value="NZ_VDUZ01000005.1"/>
</dbReference>
<comment type="caution">
    <text evidence="2">The sequence shown here is derived from an EMBL/GenBank/DDBJ whole genome shotgun (WGS) entry which is preliminary data.</text>
</comment>
<evidence type="ECO:0000313" key="2">
    <source>
        <dbReference type="EMBL" id="TXL79551.1"/>
    </source>
</evidence>
<dbReference type="EMBL" id="VDUZ01000005">
    <property type="protein sequence ID" value="TXL79551.1"/>
    <property type="molecule type" value="Genomic_DNA"/>
</dbReference>
<reference evidence="2 3" key="1">
    <citation type="submission" date="2019-06" db="EMBL/GenBank/DDBJ databases">
        <title>New taxonomy in bacterial strain CC-CFT640, isolated from vineyard.</title>
        <authorList>
            <person name="Lin S.-Y."/>
            <person name="Tsai C.-F."/>
            <person name="Young C.-C."/>
        </authorList>
    </citation>
    <scope>NUCLEOTIDE SEQUENCE [LARGE SCALE GENOMIC DNA]</scope>
    <source>
        <strain evidence="2 3">CC-CFT640</strain>
    </source>
</reference>
<gene>
    <name evidence="2" type="ORF">FHP25_06315</name>
</gene>